<name>A0A2G8JGC5_STIJA</name>
<protein>
    <submittedName>
        <fullName evidence="2">Uncharacterized protein</fullName>
    </submittedName>
</protein>
<feature type="region of interest" description="Disordered" evidence="1">
    <location>
        <begin position="1"/>
        <end position="21"/>
    </location>
</feature>
<gene>
    <name evidence="2" type="ORF">BSL78_28376</name>
</gene>
<comment type="caution">
    <text evidence="2">The sequence shown here is derived from an EMBL/GenBank/DDBJ whole genome shotgun (WGS) entry which is preliminary data.</text>
</comment>
<proteinExistence type="predicted"/>
<dbReference type="SUPFAM" id="SSF46966">
    <property type="entry name" value="Spectrin repeat"/>
    <property type="match status" value="1"/>
</dbReference>
<dbReference type="Gene3D" id="1.20.58.60">
    <property type="match status" value="1"/>
</dbReference>
<sequence length="97" mass="11282">MGSSVRVDHQPFHNPSKSPPGLEWFRKEKKSFGDWLTEKETILTEMTLVRVETKDDILSRAKELKVLEQDLEVQHKEFDRLNNAAQALANSLNQNQY</sequence>
<evidence type="ECO:0000313" key="2">
    <source>
        <dbReference type="EMBL" id="PIK34800.1"/>
    </source>
</evidence>
<evidence type="ECO:0000256" key="1">
    <source>
        <dbReference type="SAM" id="MobiDB-lite"/>
    </source>
</evidence>
<dbReference type="Proteomes" id="UP000230750">
    <property type="component" value="Unassembled WGS sequence"/>
</dbReference>
<dbReference type="AlphaFoldDB" id="A0A2G8JGC5"/>
<keyword evidence="3" id="KW-1185">Reference proteome</keyword>
<organism evidence="2 3">
    <name type="scientific">Stichopus japonicus</name>
    <name type="common">Sea cucumber</name>
    <dbReference type="NCBI Taxonomy" id="307972"/>
    <lineage>
        <taxon>Eukaryota</taxon>
        <taxon>Metazoa</taxon>
        <taxon>Echinodermata</taxon>
        <taxon>Eleutherozoa</taxon>
        <taxon>Echinozoa</taxon>
        <taxon>Holothuroidea</taxon>
        <taxon>Aspidochirotacea</taxon>
        <taxon>Aspidochirotida</taxon>
        <taxon>Stichopodidae</taxon>
        <taxon>Apostichopus</taxon>
    </lineage>
</organism>
<evidence type="ECO:0000313" key="3">
    <source>
        <dbReference type="Proteomes" id="UP000230750"/>
    </source>
</evidence>
<dbReference type="EMBL" id="MRZV01002075">
    <property type="protein sequence ID" value="PIK34800.1"/>
    <property type="molecule type" value="Genomic_DNA"/>
</dbReference>
<dbReference type="OrthoDB" id="10057795at2759"/>
<reference evidence="2 3" key="1">
    <citation type="journal article" date="2017" name="PLoS Biol.">
        <title>The sea cucumber genome provides insights into morphological evolution and visceral regeneration.</title>
        <authorList>
            <person name="Zhang X."/>
            <person name="Sun L."/>
            <person name="Yuan J."/>
            <person name="Sun Y."/>
            <person name="Gao Y."/>
            <person name="Zhang L."/>
            <person name="Li S."/>
            <person name="Dai H."/>
            <person name="Hamel J.F."/>
            <person name="Liu C."/>
            <person name="Yu Y."/>
            <person name="Liu S."/>
            <person name="Lin W."/>
            <person name="Guo K."/>
            <person name="Jin S."/>
            <person name="Xu P."/>
            <person name="Storey K.B."/>
            <person name="Huan P."/>
            <person name="Zhang T."/>
            <person name="Zhou Y."/>
            <person name="Zhang J."/>
            <person name="Lin C."/>
            <person name="Li X."/>
            <person name="Xing L."/>
            <person name="Huo D."/>
            <person name="Sun M."/>
            <person name="Wang L."/>
            <person name="Mercier A."/>
            <person name="Li F."/>
            <person name="Yang H."/>
            <person name="Xiang J."/>
        </authorList>
    </citation>
    <scope>NUCLEOTIDE SEQUENCE [LARGE SCALE GENOMIC DNA]</scope>
    <source>
        <strain evidence="2">Shaxun</strain>
        <tissue evidence="2">Muscle</tissue>
    </source>
</reference>
<accession>A0A2G8JGC5</accession>
<feature type="compositionally biased region" description="Basic and acidic residues" evidence="1">
    <location>
        <begin position="1"/>
        <end position="11"/>
    </location>
</feature>